<dbReference type="Proteomes" id="UP000605986">
    <property type="component" value="Unassembled WGS sequence"/>
</dbReference>
<sequence>MPPRRGGKGKSGPRAKPKRQPTRIGQLDTTPTSRHSQSPRAVEPQDSAPALPNQDATFEPPHSQIPSTYEFDDGVDDVDLIRLAADEAVSSAQQPQPQDFPWSEVESTRRSTPLRDDEPNLFNSLDSAIDEFSSPKSGRGKLPTTQPLSSEPVPEHPDGAKVVDFSETASTARRSSPYYSLAASQVATEETLGTTLNNLSALFPSTILDSLQVPGLSPYPPVEAMDHLPEDELYDVTPPPKSSVEPQVAASSKAEEAPQAASKRPQRAEKATSIQSSRPKRKSGNAKISALKVLAEELATSGDEGGDEQASSSLPEKPPTKRRRQKKDSQKVHETPNGKLVVTAAEEPETSEQRGKGKKGRKQRAKTPFEFDDETQTVKEPPPKVAEEQVHMPIVKSMIKTYAASASPVTSAERATPNTRRKAIQYSAQKPTLKPTKKDGGKSIEQGPQKVLQASRKSGLRSTLPQDKPKPAERENKHVSSVVLGTKGATENSPVTNTRTTRAKAKEEMVSTLGPPASQKNTETVQGTQGSTQDPILLSSGSDSSGFSDDEGFVPTEETRPTENTATVAPTQGRSLVEPIIDTTESSNKPHCEETQPVAPLRPQLQNHKPVRPSHPSKEQGTGRKKAITVRPDPKTLVEEPPQSARRNRPGRSGPKEVLSARDANIHAQRHTPQAKSLKRPSMMIDPTIDNSQPARKASKVSRTRSFNVSQVGSPLPLETVPGRLIDVNNLGDTEEVEPATSLRGRDEVTTEDEEGKEYNQVRGNKEATEQTRPEGPNEEMAERLHGIVETMIGHLRNKEAIIYRGADAYRKNSINCVDKIERRYEQEKQALHETWKKDGDRFVRGTRVAKSTLEERGKTREKAKQQVEETAARRRYLFQQATTSLRALHGRLMKRKLADYED</sequence>
<keyword evidence="3" id="KW-1185">Reference proteome</keyword>
<feature type="compositionally biased region" description="Polar residues" evidence="1">
    <location>
        <begin position="489"/>
        <end position="500"/>
    </location>
</feature>
<feature type="compositionally biased region" description="Basic residues" evidence="1">
    <location>
        <begin position="356"/>
        <end position="365"/>
    </location>
</feature>
<protein>
    <submittedName>
        <fullName evidence="2">Uncharacterized protein</fullName>
    </submittedName>
</protein>
<feature type="compositionally biased region" description="Polar residues" evidence="1">
    <location>
        <begin position="562"/>
        <end position="574"/>
    </location>
</feature>
<comment type="caution">
    <text evidence="2">The sequence shown here is derived from an EMBL/GenBank/DDBJ whole genome shotgun (WGS) entry which is preliminary data.</text>
</comment>
<feature type="region of interest" description="Disordered" evidence="1">
    <location>
        <begin position="403"/>
        <end position="717"/>
    </location>
</feature>
<dbReference type="OrthoDB" id="4953021at2759"/>
<feature type="region of interest" description="Disordered" evidence="1">
    <location>
        <begin position="1"/>
        <end position="73"/>
    </location>
</feature>
<feature type="compositionally biased region" description="Basic and acidic residues" evidence="1">
    <location>
        <begin position="467"/>
        <end position="478"/>
    </location>
</feature>
<evidence type="ECO:0000256" key="1">
    <source>
        <dbReference type="SAM" id="MobiDB-lite"/>
    </source>
</evidence>
<feature type="compositionally biased region" description="Basic and acidic residues" evidence="1">
    <location>
        <begin position="106"/>
        <end position="118"/>
    </location>
</feature>
<name>A0A8H4K9S4_9HYPO</name>
<feature type="compositionally biased region" description="Polar residues" evidence="1">
    <location>
        <begin position="704"/>
        <end position="713"/>
    </location>
</feature>
<accession>A0A8H4K9S4</accession>
<proteinExistence type="predicted"/>
<feature type="compositionally biased region" description="Basic residues" evidence="1">
    <location>
        <begin position="1"/>
        <end position="21"/>
    </location>
</feature>
<evidence type="ECO:0000313" key="2">
    <source>
        <dbReference type="EMBL" id="KAF4445924.1"/>
    </source>
</evidence>
<feature type="region of interest" description="Disordered" evidence="1">
    <location>
        <begin position="730"/>
        <end position="779"/>
    </location>
</feature>
<feature type="compositionally biased region" description="Polar residues" evidence="1">
    <location>
        <begin position="518"/>
        <end position="534"/>
    </location>
</feature>
<evidence type="ECO:0000313" key="3">
    <source>
        <dbReference type="Proteomes" id="UP000605986"/>
    </source>
</evidence>
<feature type="region of interest" description="Disordered" evidence="1">
    <location>
        <begin position="212"/>
        <end position="389"/>
    </location>
</feature>
<organism evidence="2 3">
    <name type="scientific">Fusarium austroafricanum</name>
    <dbReference type="NCBI Taxonomy" id="2364996"/>
    <lineage>
        <taxon>Eukaryota</taxon>
        <taxon>Fungi</taxon>
        <taxon>Dikarya</taxon>
        <taxon>Ascomycota</taxon>
        <taxon>Pezizomycotina</taxon>
        <taxon>Sordariomycetes</taxon>
        <taxon>Hypocreomycetidae</taxon>
        <taxon>Hypocreales</taxon>
        <taxon>Nectriaceae</taxon>
        <taxon>Fusarium</taxon>
        <taxon>Fusarium concolor species complex</taxon>
    </lineage>
</organism>
<feature type="region of interest" description="Disordered" evidence="1">
    <location>
        <begin position="86"/>
        <end position="161"/>
    </location>
</feature>
<dbReference type="EMBL" id="JAADJG010000494">
    <property type="protein sequence ID" value="KAF4445924.1"/>
    <property type="molecule type" value="Genomic_DNA"/>
</dbReference>
<feature type="compositionally biased region" description="Basic and acidic residues" evidence="1">
    <location>
        <begin position="327"/>
        <end position="336"/>
    </location>
</feature>
<gene>
    <name evidence="2" type="ORF">F53441_10395</name>
</gene>
<feature type="compositionally biased region" description="Basic and acidic residues" evidence="1">
    <location>
        <begin position="757"/>
        <end position="773"/>
    </location>
</feature>
<dbReference type="AlphaFoldDB" id="A0A8H4K9S4"/>
<reference evidence="2" key="1">
    <citation type="submission" date="2020-01" db="EMBL/GenBank/DDBJ databases">
        <title>Identification and distribution of gene clusters putatively required for synthesis of sphingolipid metabolism inhibitors in phylogenetically diverse species of the filamentous fungus Fusarium.</title>
        <authorList>
            <person name="Kim H.-S."/>
            <person name="Busman M."/>
            <person name="Brown D.W."/>
            <person name="Divon H."/>
            <person name="Uhlig S."/>
            <person name="Proctor R.H."/>
        </authorList>
    </citation>
    <scope>NUCLEOTIDE SEQUENCE</scope>
    <source>
        <strain evidence="2">NRRL 53441</strain>
    </source>
</reference>
<feature type="compositionally biased region" description="Polar residues" evidence="1">
    <location>
        <begin position="27"/>
        <end position="39"/>
    </location>
</feature>